<dbReference type="InterPro" id="IPR024320">
    <property type="entry name" value="LPG_synthase_C"/>
</dbReference>
<dbReference type="Pfam" id="PF09924">
    <property type="entry name" value="LPG_synthase_C"/>
    <property type="match status" value="1"/>
</dbReference>
<dbReference type="InterPro" id="IPR016732">
    <property type="entry name" value="UCP018688"/>
</dbReference>
<dbReference type="RefSeq" id="WP_184657716.1">
    <property type="nucleotide sequence ID" value="NZ_CP031518.1"/>
</dbReference>
<evidence type="ECO:0000313" key="2">
    <source>
        <dbReference type="EMBL" id="MBB5225439.1"/>
    </source>
</evidence>
<protein>
    <recommendedName>
        <fullName evidence="1">Phosphatidylglycerol lysyltransferase C-terminal domain-containing protein</fullName>
    </recommendedName>
</protein>
<evidence type="ECO:0000259" key="1">
    <source>
        <dbReference type="Pfam" id="PF09924"/>
    </source>
</evidence>
<dbReference type="Gene3D" id="3.40.630.30">
    <property type="match status" value="1"/>
</dbReference>
<dbReference type="PANTHER" id="PTHR41373:SF1">
    <property type="entry name" value="PHOSPHATIDYLGLYCEROL LYSYLTRANSFERASE C-TERMINAL DOMAIN-CONTAINING PROTEIN"/>
    <property type="match status" value="1"/>
</dbReference>
<dbReference type="Proteomes" id="UP000518887">
    <property type="component" value="Unassembled WGS sequence"/>
</dbReference>
<organism evidence="2 3">
    <name type="scientific">Treponema ruminis</name>
    <dbReference type="NCBI Taxonomy" id="744515"/>
    <lineage>
        <taxon>Bacteria</taxon>
        <taxon>Pseudomonadati</taxon>
        <taxon>Spirochaetota</taxon>
        <taxon>Spirochaetia</taxon>
        <taxon>Spirochaetales</taxon>
        <taxon>Treponemataceae</taxon>
        <taxon>Treponema</taxon>
    </lineage>
</organism>
<proteinExistence type="predicted"/>
<sequence>MLDFQPFSLDKKNFLDDYFFAYGEGSCQHSFVSSFCMSEKYGDKFALKDDFLFILREKRCTSNERIYLFPLGNMEKTESLRRAVDCLIEDAHSHGAKVRFETITERAKDFIAENYSESLSITESRDVAEYIYDCEKFAAMQGGEYHDRRKHVRKFLDTYKDRWNLENVSPAYFSQMLSLSETWLKTKVTDDNRTQLMCEHRAIEKSLKYWNELGMEGLVLFIDGELKGFIYGMKLDSQTYNAMILKSDKSCVYVSPFLYRSYAELCGKSAKWVNLEEDLGDPGLRQMKLSYRPDHLLNKYFVKEINADEQA</sequence>
<feature type="domain" description="Phosphatidylglycerol lysyltransferase C-terminal" evidence="1">
    <location>
        <begin position="24"/>
        <end position="302"/>
    </location>
</feature>
<gene>
    <name evidence="2" type="ORF">HNP76_000783</name>
</gene>
<dbReference type="PANTHER" id="PTHR41373">
    <property type="entry name" value="DUF2156 DOMAIN-CONTAINING PROTEIN"/>
    <property type="match status" value="1"/>
</dbReference>
<accession>A0A7W8LLH8</accession>
<comment type="caution">
    <text evidence="2">The sequence shown here is derived from an EMBL/GenBank/DDBJ whole genome shotgun (WGS) entry which is preliminary data.</text>
</comment>
<dbReference type="SUPFAM" id="SSF55729">
    <property type="entry name" value="Acyl-CoA N-acyltransferases (Nat)"/>
    <property type="match status" value="2"/>
</dbReference>
<dbReference type="InterPro" id="IPR016181">
    <property type="entry name" value="Acyl_CoA_acyltransferase"/>
</dbReference>
<dbReference type="EMBL" id="JACHFQ010000002">
    <property type="protein sequence ID" value="MBB5225439.1"/>
    <property type="molecule type" value="Genomic_DNA"/>
</dbReference>
<evidence type="ECO:0000313" key="3">
    <source>
        <dbReference type="Proteomes" id="UP000518887"/>
    </source>
</evidence>
<name>A0A7W8LLH8_9SPIR</name>
<dbReference type="PIRSF" id="PIRSF018688">
    <property type="entry name" value="UCP018688"/>
    <property type="match status" value="1"/>
</dbReference>
<reference evidence="2 3" key="1">
    <citation type="submission" date="2020-08" db="EMBL/GenBank/DDBJ databases">
        <title>Genomic Encyclopedia of Type Strains, Phase IV (KMG-IV): sequencing the most valuable type-strain genomes for metagenomic binning, comparative biology and taxonomic classification.</title>
        <authorList>
            <person name="Goeker M."/>
        </authorList>
    </citation>
    <scope>NUCLEOTIDE SEQUENCE [LARGE SCALE GENOMIC DNA]</scope>
    <source>
        <strain evidence="2 3">DSM 103462</strain>
    </source>
</reference>
<dbReference type="AlphaFoldDB" id="A0A7W8LLH8"/>
<keyword evidence="3" id="KW-1185">Reference proteome</keyword>